<dbReference type="Proteomes" id="UP000694857">
    <property type="component" value="Chromosome 4"/>
</dbReference>
<dbReference type="GeneID" id="118894103"/>
<organism evidence="2 3">
    <name type="scientific">Balaenoptera musculus</name>
    <name type="common">Blue whale</name>
    <dbReference type="NCBI Taxonomy" id="9771"/>
    <lineage>
        <taxon>Eukaryota</taxon>
        <taxon>Metazoa</taxon>
        <taxon>Chordata</taxon>
        <taxon>Craniata</taxon>
        <taxon>Vertebrata</taxon>
        <taxon>Euteleostomi</taxon>
        <taxon>Mammalia</taxon>
        <taxon>Eutheria</taxon>
        <taxon>Laurasiatheria</taxon>
        <taxon>Artiodactyla</taxon>
        <taxon>Whippomorpha</taxon>
        <taxon>Cetacea</taxon>
        <taxon>Mysticeti</taxon>
        <taxon>Balaenopteridae</taxon>
        <taxon>Balaenoptera</taxon>
    </lineage>
</organism>
<protein>
    <submittedName>
        <fullName evidence="3">Uncharacterized protein LOC118894103</fullName>
    </submittedName>
</protein>
<feature type="region of interest" description="Disordered" evidence="1">
    <location>
        <begin position="45"/>
        <end position="208"/>
    </location>
</feature>
<dbReference type="KEGG" id="bmus:118894103"/>
<proteinExistence type="predicted"/>
<evidence type="ECO:0000256" key="1">
    <source>
        <dbReference type="SAM" id="MobiDB-lite"/>
    </source>
</evidence>
<gene>
    <name evidence="3" type="primary">LOC118894103</name>
</gene>
<dbReference type="RefSeq" id="XP_036705691.1">
    <property type="nucleotide sequence ID" value="XM_036849796.1"/>
</dbReference>
<evidence type="ECO:0000313" key="2">
    <source>
        <dbReference type="Proteomes" id="UP000694857"/>
    </source>
</evidence>
<sequence>MRGPWYPNETMIKDRQSSETFLKATNASSDFRLPECARSVAFMAKRQKGPGQRVPLGTLKMRVGDPATSPPPPQRGVNAPHPRHQGNSAIRHLGARFRIPSHRTQNTRVSQPGRRDSEASHKAVPGVLSATRKTPSLQAPGPKLSHPQRPRRSRVSLPARGGRDCPGRYPSASVPLSLPLPRRDPPIRRAAEGSHARARARPVETAES</sequence>
<feature type="compositionally biased region" description="Basic and acidic residues" evidence="1">
    <location>
        <begin position="181"/>
        <end position="208"/>
    </location>
</feature>
<accession>A0A8B8X856</accession>
<evidence type="ECO:0000313" key="3">
    <source>
        <dbReference type="RefSeq" id="XP_036705691.1"/>
    </source>
</evidence>
<keyword evidence="2" id="KW-1185">Reference proteome</keyword>
<reference evidence="3" key="1">
    <citation type="submission" date="2025-08" db="UniProtKB">
        <authorList>
            <consortium name="RefSeq"/>
        </authorList>
    </citation>
    <scope>IDENTIFICATION</scope>
    <source>
        <tissue evidence="3">Epidermis and Blubber</tissue>
    </source>
</reference>
<feature type="compositionally biased region" description="Low complexity" evidence="1">
    <location>
        <begin position="170"/>
        <end position="180"/>
    </location>
</feature>
<dbReference type="AlphaFoldDB" id="A0A8B8X856"/>
<name>A0A8B8X856_BALMU</name>